<proteinExistence type="predicted"/>
<evidence type="ECO:0000313" key="2">
    <source>
        <dbReference type="Proteomes" id="UP000198915"/>
    </source>
</evidence>
<dbReference type="EMBL" id="FORT01000014">
    <property type="protein sequence ID" value="SFK48122.1"/>
    <property type="molecule type" value="Genomic_DNA"/>
</dbReference>
<gene>
    <name evidence="1" type="ORF">SAMN05518846_11421</name>
</gene>
<dbReference type="Proteomes" id="UP000198915">
    <property type="component" value="Unassembled WGS sequence"/>
</dbReference>
<organism evidence="1 2">
    <name type="scientific">Brevibacillus centrosporus</name>
    <dbReference type="NCBI Taxonomy" id="54910"/>
    <lineage>
        <taxon>Bacteria</taxon>
        <taxon>Bacillati</taxon>
        <taxon>Bacillota</taxon>
        <taxon>Bacilli</taxon>
        <taxon>Bacillales</taxon>
        <taxon>Paenibacillaceae</taxon>
        <taxon>Brevibacillus</taxon>
    </lineage>
</organism>
<sequence length="97" mass="11731">MEHSVPRIIPPSQCYSCGCQKFHKDERRVYTYQDYINNNTLMVQVHRRRYRCANCGTKQWDQICGASTYSRKTYRFIFWEASLSRNEKKFIHKNISL</sequence>
<evidence type="ECO:0008006" key="3">
    <source>
        <dbReference type="Google" id="ProtNLM"/>
    </source>
</evidence>
<name>A0A1I3ZVF9_9BACL</name>
<evidence type="ECO:0000313" key="1">
    <source>
        <dbReference type="EMBL" id="SFK48122.1"/>
    </source>
</evidence>
<accession>A0A1I3ZVF9</accession>
<dbReference type="STRING" id="1884381.SAMN05518846_11421"/>
<protein>
    <recommendedName>
        <fullName evidence="3">Zinc-finger of transposase IS204/IS1001/IS1096/IS1165</fullName>
    </recommendedName>
</protein>
<keyword evidence="2" id="KW-1185">Reference proteome</keyword>
<dbReference type="AlphaFoldDB" id="A0A1I3ZVF9"/>
<reference evidence="2" key="1">
    <citation type="submission" date="2016-10" db="EMBL/GenBank/DDBJ databases">
        <authorList>
            <person name="Varghese N."/>
            <person name="Submissions S."/>
        </authorList>
    </citation>
    <scope>NUCLEOTIDE SEQUENCE [LARGE SCALE GENOMIC DNA]</scope>
    <source>
        <strain evidence="2">OK042</strain>
    </source>
</reference>